<reference evidence="1" key="1">
    <citation type="journal article" date="2021" name="Proc. Natl. Acad. Sci. U.S.A.">
        <title>A Catalog of Tens of Thousands of Viruses from Human Metagenomes Reveals Hidden Associations with Chronic Diseases.</title>
        <authorList>
            <person name="Tisza M.J."/>
            <person name="Buck C.B."/>
        </authorList>
    </citation>
    <scope>NUCLEOTIDE SEQUENCE</scope>
    <source>
        <strain evidence="1">Ctm8X17</strain>
    </source>
</reference>
<organism evidence="1">
    <name type="scientific">Myoviridae sp. ctm8X17</name>
    <dbReference type="NCBI Taxonomy" id="2825168"/>
    <lineage>
        <taxon>Viruses</taxon>
        <taxon>Duplodnaviria</taxon>
        <taxon>Heunggongvirae</taxon>
        <taxon>Uroviricota</taxon>
        <taxon>Caudoviricetes</taxon>
    </lineage>
</organism>
<proteinExistence type="predicted"/>
<name>A0A8S5Q941_9CAUD</name>
<accession>A0A8S5Q941</accession>
<sequence length="173" mass="19181">MAIKTYIIKNKQGEVLGELHFDPLSEITVIAYRTMFIDIKDMLAPLKDININARGEAEAIAEAATLQVVEDNLREAFDTSFGEGAYNSFFSKVRPFASQNDTFYAANVIRSIDTLIKQEAGADFVEAVDSALKGDDTALNKELGKREANGIKKFLSRFGLFKEKESEEADNGQ</sequence>
<protein>
    <submittedName>
        <fullName evidence="1">Tail assembly chaperone</fullName>
    </submittedName>
</protein>
<evidence type="ECO:0000313" key="1">
    <source>
        <dbReference type="EMBL" id="DAE15552.1"/>
    </source>
</evidence>
<dbReference type="EMBL" id="BK015607">
    <property type="protein sequence ID" value="DAE15552.1"/>
    <property type="molecule type" value="Genomic_DNA"/>
</dbReference>